<evidence type="ECO:0000256" key="5">
    <source>
        <dbReference type="ARBA" id="ARBA00022741"/>
    </source>
</evidence>
<evidence type="ECO:0000256" key="3">
    <source>
        <dbReference type="ARBA" id="ARBA00022722"/>
    </source>
</evidence>
<dbReference type="AlphaFoldDB" id="A0AAV8ZKX7"/>
<dbReference type="GO" id="GO:0005524">
    <property type="term" value="F:ATP binding"/>
    <property type="evidence" value="ECO:0007669"/>
    <property type="project" value="UniProtKB-KW"/>
</dbReference>
<evidence type="ECO:0000256" key="2">
    <source>
        <dbReference type="ARBA" id="ARBA00007913"/>
    </source>
</evidence>
<dbReference type="GO" id="GO:0051536">
    <property type="term" value="F:iron-sulfur cluster binding"/>
    <property type="evidence" value="ECO:0007669"/>
    <property type="project" value="UniProtKB-KW"/>
</dbReference>
<evidence type="ECO:0000256" key="1">
    <source>
        <dbReference type="ARBA" id="ARBA00001966"/>
    </source>
</evidence>
<name>A0AAV8ZKX7_9CUCU</name>
<evidence type="ECO:0000259" key="11">
    <source>
        <dbReference type="Pfam" id="PF08696"/>
    </source>
</evidence>
<comment type="cofactor">
    <cofactor evidence="1">
        <name>[4Fe-4S] cluster</name>
        <dbReference type="ChEBI" id="CHEBI:49883"/>
    </cofactor>
</comment>
<proteinExistence type="inferred from homology"/>
<comment type="similarity">
    <text evidence="2">Belongs to the DNA2/NAM7 helicase family.</text>
</comment>
<dbReference type="Gene3D" id="3.90.320.10">
    <property type="match status" value="1"/>
</dbReference>
<keyword evidence="4" id="KW-0479">Metal-binding</keyword>
<reference evidence="12" key="1">
    <citation type="journal article" date="2023" name="Insect Mol. Biol.">
        <title>Genome sequencing provides insights into the evolution of gene families encoding plant cell wall-degrading enzymes in longhorned beetles.</title>
        <authorList>
            <person name="Shin N.R."/>
            <person name="Okamura Y."/>
            <person name="Kirsch R."/>
            <person name="Pauchet Y."/>
        </authorList>
    </citation>
    <scope>NUCLEOTIDE SEQUENCE</scope>
    <source>
        <strain evidence="12">RBIC_L_NR</strain>
    </source>
</reference>
<evidence type="ECO:0000256" key="10">
    <source>
        <dbReference type="ARBA" id="ARBA00023014"/>
    </source>
</evidence>
<evidence type="ECO:0000256" key="6">
    <source>
        <dbReference type="ARBA" id="ARBA00022801"/>
    </source>
</evidence>
<accession>A0AAV8ZKX7</accession>
<dbReference type="Pfam" id="PF08696">
    <property type="entry name" value="Dna2"/>
    <property type="match status" value="1"/>
</dbReference>
<gene>
    <name evidence="12" type="ORF">NQ314_004984</name>
</gene>
<dbReference type="InterPro" id="IPR011604">
    <property type="entry name" value="PDDEXK-like_dom_sf"/>
</dbReference>
<comment type="caution">
    <text evidence="12">The sequence shown here is derived from an EMBL/GenBank/DDBJ whole genome shotgun (WGS) entry which is preliminary data.</text>
</comment>
<dbReference type="GO" id="GO:0004518">
    <property type="term" value="F:nuclease activity"/>
    <property type="evidence" value="ECO:0007669"/>
    <property type="project" value="UniProtKB-KW"/>
</dbReference>
<feature type="domain" description="DNA replication factor Dna2 N-terminal" evidence="11">
    <location>
        <begin position="7"/>
        <end position="87"/>
    </location>
</feature>
<evidence type="ECO:0000256" key="9">
    <source>
        <dbReference type="ARBA" id="ARBA00023004"/>
    </source>
</evidence>
<dbReference type="InterPro" id="IPR051827">
    <property type="entry name" value="Cas4_exonuclease"/>
</dbReference>
<organism evidence="12 13">
    <name type="scientific">Rhamnusium bicolor</name>
    <dbReference type="NCBI Taxonomy" id="1586634"/>
    <lineage>
        <taxon>Eukaryota</taxon>
        <taxon>Metazoa</taxon>
        <taxon>Ecdysozoa</taxon>
        <taxon>Arthropoda</taxon>
        <taxon>Hexapoda</taxon>
        <taxon>Insecta</taxon>
        <taxon>Pterygota</taxon>
        <taxon>Neoptera</taxon>
        <taxon>Endopterygota</taxon>
        <taxon>Coleoptera</taxon>
        <taxon>Polyphaga</taxon>
        <taxon>Cucujiformia</taxon>
        <taxon>Chrysomeloidea</taxon>
        <taxon>Cerambycidae</taxon>
        <taxon>Lepturinae</taxon>
        <taxon>Rhagiini</taxon>
        <taxon>Rhamnusium</taxon>
    </lineage>
</organism>
<evidence type="ECO:0000256" key="4">
    <source>
        <dbReference type="ARBA" id="ARBA00022723"/>
    </source>
</evidence>
<keyword evidence="3" id="KW-0540">Nuclease</keyword>
<evidence type="ECO:0000256" key="8">
    <source>
        <dbReference type="ARBA" id="ARBA00022840"/>
    </source>
</evidence>
<dbReference type="PANTHER" id="PTHR36531:SF6">
    <property type="entry name" value="DNA REPLICATION ATP-DEPENDENT HELICASE_NUCLEASE DNA2"/>
    <property type="match status" value="1"/>
</dbReference>
<evidence type="ECO:0000256" key="7">
    <source>
        <dbReference type="ARBA" id="ARBA00022806"/>
    </source>
</evidence>
<dbReference type="InterPro" id="IPR014808">
    <property type="entry name" value="DNA_replication_fac_Dna2_N"/>
</dbReference>
<sequence>MDLIFEILRIYECGLKLEFIEGELLKFVPNIVDFINLYLRNPNTNENFHLRHNKDDWKGTIEAIDDIEENIWCPELGIKGKVDVSIKTAFNTMPLELKTGRASVSLEHRGQVMMYIMMMNKLGYNVPSGLLLYLR</sequence>
<keyword evidence="5" id="KW-0547">Nucleotide-binding</keyword>
<keyword evidence="10" id="KW-0411">Iron-sulfur</keyword>
<protein>
    <recommendedName>
        <fullName evidence="11">DNA replication factor Dna2 N-terminal domain-containing protein</fullName>
    </recommendedName>
</protein>
<keyword evidence="6" id="KW-0378">Hydrolase</keyword>
<keyword evidence="9" id="KW-0408">Iron</keyword>
<dbReference type="EMBL" id="JANEYF010001375">
    <property type="protein sequence ID" value="KAJ8964341.1"/>
    <property type="molecule type" value="Genomic_DNA"/>
</dbReference>
<dbReference type="PANTHER" id="PTHR36531">
    <property type="entry name" value="CRISPR-ASSOCIATED EXONUCLEASE CAS4"/>
    <property type="match status" value="1"/>
</dbReference>
<keyword evidence="8" id="KW-0067">ATP-binding</keyword>
<evidence type="ECO:0000313" key="12">
    <source>
        <dbReference type="EMBL" id="KAJ8964341.1"/>
    </source>
</evidence>
<keyword evidence="7" id="KW-0347">Helicase</keyword>
<dbReference type="GO" id="GO:0016787">
    <property type="term" value="F:hydrolase activity"/>
    <property type="evidence" value="ECO:0007669"/>
    <property type="project" value="UniProtKB-KW"/>
</dbReference>
<keyword evidence="13" id="KW-1185">Reference proteome</keyword>
<dbReference type="Proteomes" id="UP001162156">
    <property type="component" value="Unassembled WGS sequence"/>
</dbReference>
<evidence type="ECO:0000313" key="13">
    <source>
        <dbReference type="Proteomes" id="UP001162156"/>
    </source>
</evidence>
<dbReference type="GO" id="GO:0046872">
    <property type="term" value="F:metal ion binding"/>
    <property type="evidence" value="ECO:0007669"/>
    <property type="project" value="UniProtKB-KW"/>
</dbReference>
<dbReference type="GO" id="GO:0004386">
    <property type="term" value="F:helicase activity"/>
    <property type="evidence" value="ECO:0007669"/>
    <property type="project" value="UniProtKB-KW"/>
</dbReference>